<gene>
    <name evidence="3" type="ORF">ACFFGH_16500</name>
</gene>
<feature type="compositionally biased region" description="Polar residues" evidence="1">
    <location>
        <begin position="48"/>
        <end position="59"/>
    </location>
</feature>
<dbReference type="InterPro" id="IPR007939">
    <property type="entry name" value="Cu-R_B_prcur"/>
</dbReference>
<protein>
    <submittedName>
        <fullName evidence="3">Copper resistance protein B</fullName>
    </submittedName>
</protein>
<organism evidence="3 4">
    <name type="scientific">Lysobacter korlensis</name>
    <dbReference type="NCBI Taxonomy" id="553636"/>
    <lineage>
        <taxon>Bacteria</taxon>
        <taxon>Pseudomonadati</taxon>
        <taxon>Pseudomonadota</taxon>
        <taxon>Gammaproteobacteria</taxon>
        <taxon>Lysobacterales</taxon>
        <taxon>Lysobacteraceae</taxon>
        <taxon>Lysobacter</taxon>
    </lineage>
</organism>
<feature type="chain" id="PRO_5045336925" evidence="2">
    <location>
        <begin position="25"/>
        <end position="386"/>
    </location>
</feature>
<sequence length="386" mass="41783">MSRVTKAVAGASVGLMLAVPAAHAQHHSHPPAQQDHSLHRAKSGTRAAATQQQADSGANAQLEAARPANDRAGSASGADHSKMGHSEMDHSGMDHSKMGHSQVDQSTTDHSKMDHSKVGHSAMDHSGMGHHQADSSAAPSHPSIHDRPPPTGLPVPAPTDEDRAAAFPDVHGHTTHDQRVVHFVQFNRLEAWNDDGEAGQAWEGHAWVGTDHHKLWLRTEGEREDGETVSADIEVLYGRPVAAWWDFVAGVRHDFQPGGSQTFAAIGVMGLAPYKFELQATAYIGQAGRTEARIEAEYETLLTNRLVLQSLVEATLHGQDDEGRGVGSGLGTVEAGMRLRYEITRRFAPYVGVAWERAYGNTADLRREEGHALEETRVVAGVRVWF</sequence>
<keyword evidence="4" id="KW-1185">Reference proteome</keyword>
<feature type="compositionally biased region" description="Basic and acidic residues" evidence="1">
    <location>
        <begin position="107"/>
        <end position="117"/>
    </location>
</feature>
<proteinExistence type="predicted"/>
<evidence type="ECO:0000256" key="2">
    <source>
        <dbReference type="SAM" id="SignalP"/>
    </source>
</evidence>
<feature type="signal peptide" evidence="2">
    <location>
        <begin position="1"/>
        <end position="24"/>
    </location>
</feature>
<accession>A0ABV6RU61</accession>
<dbReference type="Pfam" id="PF05275">
    <property type="entry name" value="CopB"/>
    <property type="match status" value="1"/>
</dbReference>
<name>A0ABV6RU61_9GAMM</name>
<feature type="compositionally biased region" description="Basic and acidic residues" evidence="1">
    <location>
        <begin position="79"/>
        <end position="97"/>
    </location>
</feature>
<evidence type="ECO:0000313" key="4">
    <source>
        <dbReference type="Proteomes" id="UP001589896"/>
    </source>
</evidence>
<evidence type="ECO:0000313" key="3">
    <source>
        <dbReference type="EMBL" id="MFC0679438.1"/>
    </source>
</evidence>
<dbReference type="RefSeq" id="WP_386670180.1">
    <property type="nucleotide sequence ID" value="NZ_JBHLTG010000003.1"/>
</dbReference>
<feature type="region of interest" description="Disordered" evidence="1">
    <location>
        <begin position="22"/>
        <end position="164"/>
    </location>
</feature>
<keyword evidence="2" id="KW-0732">Signal</keyword>
<evidence type="ECO:0000256" key="1">
    <source>
        <dbReference type="SAM" id="MobiDB-lite"/>
    </source>
</evidence>
<reference evidence="3 4" key="1">
    <citation type="submission" date="2024-09" db="EMBL/GenBank/DDBJ databases">
        <authorList>
            <person name="Sun Q."/>
            <person name="Mori K."/>
        </authorList>
    </citation>
    <scope>NUCLEOTIDE SEQUENCE [LARGE SCALE GENOMIC DNA]</scope>
    <source>
        <strain evidence="3 4">KCTC 23076</strain>
    </source>
</reference>
<dbReference type="EMBL" id="JBHLTG010000003">
    <property type="protein sequence ID" value="MFC0679438.1"/>
    <property type="molecule type" value="Genomic_DNA"/>
</dbReference>
<comment type="caution">
    <text evidence="3">The sequence shown here is derived from an EMBL/GenBank/DDBJ whole genome shotgun (WGS) entry which is preliminary data.</text>
</comment>
<dbReference type="Proteomes" id="UP001589896">
    <property type="component" value="Unassembled WGS sequence"/>
</dbReference>